<protein>
    <submittedName>
        <fullName evidence="1">Uncharacterized protein</fullName>
    </submittedName>
</protein>
<gene>
    <name evidence="1" type="ORF">FXF62_06330</name>
</gene>
<sequence>MEILAMKKYLEMILQKTNEFINYKKTDKEEDDNSHILQTIDLALRKNSGVHVIFLDKNFTGDIVKYDRDRQQLIVKNFKKSMTTIIRVPDIQRISLVPNNIREAQKKDIRLESRKSKK</sequence>
<organism evidence="1 2">
    <name type="scientific">Streptococcus cristatus</name>
    <dbReference type="NCBI Taxonomy" id="45634"/>
    <lineage>
        <taxon>Bacteria</taxon>
        <taxon>Bacillati</taxon>
        <taxon>Bacillota</taxon>
        <taxon>Bacilli</taxon>
        <taxon>Lactobacillales</taxon>
        <taxon>Streptococcaceae</taxon>
        <taxon>Streptococcus</taxon>
    </lineage>
</organism>
<evidence type="ECO:0000313" key="1">
    <source>
        <dbReference type="EMBL" id="KAA0963961.1"/>
    </source>
</evidence>
<reference evidence="1 2" key="1">
    <citation type="submission" date="2019-08" db="EMBL/GenBank/DDBJ databases">
        <title>Genome sequence and analysis of Streptococcus cristatus strain S22 isolated from throat swab of children scarlet fever in Hangzhou, China.</title>
        <authorList>
            <person name="Huang Y."/>
            <person name="Xie L."/>
        </authorList>
    </citation>
    <scope>NUCLEOTIDE SEQUENCE [LARGE SCALE GENOMIC DNA]</scope>
    <source>
        <strain evidence="1 2">S22</strain>
    </source>
</reference>
<proteinExistence type="predicted"/>
<accession>A0A5B0DDK8</accession>
<name>A0A5B0DDK8_STRCR</name>
<comment type="caution">
    <text evidence="1">The sequence shown here is derived from an EMBL/GenBank/DDBJ whole genome shotgun (WGS) entry which is preliminary data.</text>
</comment>
<dbReference type="RefSeq" id="WP_149518102.1">
    <property type="nucleotide sequence ID" value="NZ_VSJJ01000006.1"/>
</dbReference>
<evidence type="ECO:0000313" key="2">
    <source>
        <dbReference type="Proteomes" id="UP000323039"/>
    </source>
</evidence>
<dbReference type="AlphaFoldDB" id="A0A5B0DDK8"/>
<dbReference type="Proteomes" id="UP000323039">
    <property type="component" value="Unassembled WGS sequence"/>
</dbReference>
<dbReference type="EMBL" id="VSJJ01000006">
    <property type="protein sequence ID" value="KAA0963961.1"/>
    <property type="molecule type" value="Genomic_DNA"/>
</dbReference>